<evidence type="ECO:0000256" key="1">
    <source>
        <dbReference type="RuleBase" id="RU003936"/>
    </source>
</evidence>
<dbReference type="EMBL" id="MZGV01000018">
    <property type="protein sequence ID" value="OPJ61914.1"/>
    <property type="molecule type" value="Genomic_DNA"/>
</dbReference>
<evidence type="ECO:0000313" key="3">
    <source>
        <dbReference type="Proteomes" id="UP000190080"/>
    </source>
</evidence>
<dbReference type="SMART" id="SM00938">
    <property type="entry name" value="P-II"/>
    <property type="match status" value="1"/>
</dbReference>
<dbReference type="STRING" id="1450648.CLORY_20060"/>
<dbReference type="PANTHER" id="PTHR30115">
    <property type="entry name" value="NITROGEN REGULATORY PROTEIN P-II"/>
    <property type="match status" value="1"/>
</dbReference>
<dbReference type="InterPro" id="IPR011322">
    <property type="entry name" value="N-reg_PII-like_a/b"/>
</dbReference>
<dbReference type="OrthoDB" id="9802729at2"/>
<dbReference type="PROSITE" id="PS00638">
    <property type="entry name" value="PII_GLNB_CTER"/>
    <property type="match status" value="1"/>
</dbReference>
<dbReference type="InterPro" id="IPR015867">
    <property type="entry name" value="N-reg_PII/ATP_PRibTrfase_C"/>
</dbReference>
<dbReference type="PROSITE" id="PS51343">
    <property type="entry name" value="PII_GLNB_DOM"/>
    <property type="match status" value="1"/>
</dbReference>
<dbReference type="Gene3D" id="3.30.70.120">
    <property type="match status" value="1"/>
</dbReference>
<dbReference type="GO" id="GO:0005829">
    <property type="term" value="C:cytosol"/>
    <property type="evidence" value="ECO:0007669"/>
    <property type="project" value="TreeGrafter"/>
</dbReference>
<keyword evidence="3" id="KW-1185">Reference proteome</keyword>
<dbReference type="PANTHER" id="PTHR30115:SF11">
    <property type="entry name" value="NITROGEN REGULATORY PROTEIN P-II HOMOLOG"/>
    <property type="match status" value="1"/>
</dbReference>
<sequence length="127" mass="14316">MKEIIAIIRMNMINKTKEALLSKGICSLHCLKVMGRGKKRIDLSFIGDEADIENINYGKIEGEIIENYRLLPKRMITIIVNDEDKDKVVQTIIDTNITGNPGDGKIFVRDISDVIKVRTGERDEAAL</sequence>
<dbReference type="GO" id="GO:0006808">
    <property type="term" value="P:regulation of nitrogen utilization"/>
    <property type="evidence" value="ECO:0007669"/>
    <property type="project" value="InterPro"/>
</dbReference>
<dbReference type="GO" id="GO:0005524">
    <property type="term" value="F:ATP binding"/>
    <property type="evidence" value="ECO:0007669"/>
    <property type="project" value="TreeGrafter"/>
</dbReference>
<dbReference type="RefSeq" id="WP_079423852.1">
    <property type="nucleotide sequence ID" value="NZ_MZGV01000018.1"/>
</dbReference>
<dbReference type="GO" id="GO:0030234">
    <property type="term" value="F:enzyme regulator activity"/>
    <property type="evidence" value="ECO:0007669"/>
    <property type="project" value="InterPro"/>
</dbReference>
<evidence type="ECO:0000313" key="2">
    <source>
        <dbReference type="EMBL" id="OPJ61914.1"/>
    </source>
</evidence>
<dbReference type="InterPro" id="IPR002187">
    <property type="entry name" value="N-reg_PII"/>
</dbReference>
<name>A0A1V4IQ30_9CLOT</name>
<comment type="similarity">
    <text evidence="1">Belongs to the P(II) protein family.</text>
</comment>
<dbReference type="AlphaFoldDB" id="A0A1V4IQ30"/>
<gene>
    <name evidence="2" type="primary">glnB_1</name>
    <name evidence="2" type="ORF">CLORY_20060</name>
</gene>
<proteinExistence type="inferred from homology"/>
<reference evidence="2 3" key="1">
    <citation type="submission" date="2017-03" db="EMBL/GenBank/DDBJ databases">
        <title>Genome sequence of Clostridium oryzae DSM 28571.</title>
        <authorList>
            <person name="Poehlein A."/>
            <person name="Daniel R."/>
        </authorList>
    </citation>
    <scope>NUCLEOTIDE SEQUENCE [LARGE SCALE GENOMIC DNA]</scope>
    <source>
        <strain evidence="2 3">DSM 28571</strain>
    </source>
</reference>
<dbReference type="PRINTS" id="PR00340">
    <property type="entry name" value="PIIGLNB"/>
</dbReference>
<dbReference type="Pfam" id="PF00543">
    <property type="entry name" value="P-II"/>
    <property type="match status" value="1"/>
</dbReference>
<organism evidence="2 3">
    <name type="scientific">Clostridium oryzae</name>
    <dbReference type="NCBI Taxonomy" id="1450648"/>
    <lineage>
        <taxon>Bacteria</taxon>
        <taxon>Bacillati</taxon>
        <taxon>Bacillota</taxon>
        <taxon>Clostridia</taxon>
        <taxon>Eubacteriales</taxon>
        <taxon>Clostridiaceae</taxon>
        <taxon>Clostridium</taxon>
    </lineage>
</organism>
<protein>
    <submittedName>
        <fullName evidence="2">Nitrogen regulatory protein P-II</fullName>
    </submittedName>
</protein>
<dbReference type="InterPro" id="IPR017918">
    <property type="entry name" value="N-reg_PII_CS"/>
</dbReference>
<dbReference type="SUPFAM" id="SSF54913">
    <property type="entry name" value="GlnB-like"/>
    <property type="match status" value="1"/>
</dbReference>
<comment type="caution">
    <text evidence="2">The sequence shown here is derived from an EMBL/GenBank/DDBJ whole genome shotgun (WGS) entry which is preliminary data.</text>
</comment>
<accession>A0A1V4IQ30</accession>
<dbReference type="Proteomes" id="UP000190080">
    <property type="component" value="Unassembled WGS sequence"/>
</dbReference>